<keyword evidence="4" id="KW-0597">Phosphoprotein</keyword>
<comment type="similarity">
    <text evidence="2">Belongs to the ATP-dependent AMP-binding enzyme family.</text>
</comment>
<dbReference type="SUPFAM" id="SSF56801">
    <property type="entry name" value="Acetyl-CoA synthetase-like"/>
    <property type="match status" value="2"/>
</dbReference>
<evidence type="ECO:0000256" key="3">
    <source>
        <dbReference type="ARBA" id="ARBA00022450"/>
    </source>
</evidence>
<dbReference type="InterPro" id="IPR009081">
    <property type="entry name" value="PP-bd_ACP"/>
</dbReference>
<evidence type="ECO:0000313" key="9">
    <source>
        <dbReference type="EMBL" id="BAH04162.1"/>
    </source>
</evidence>
<dbReference type="InterPro" id="IPR045851">
    <property type="entry name" value="AMP-bd_C_sf"/>
</dbReference>
<sequence>MRRPRFRFRSLADFCQSPMDPARRPPAGHRHSRDRRRHGVANAALIRSFKPAAGRTSGSGWVSGRHLSRRLIHLGAATTIRHSDWPLIWIPHLRGGLWMGYTGVTAVQEAMWLQQELAPDRPNNVVTLWDVDGDLDIPLITEALRTAVSEAGALTLNFRRDEGGLRAVARDPERPEPFHFDVGDAADPGDAARAVVAELVSRPFDLGADALFRIGSIRLGATRHLVVLVFHHIVTDAFGVVTLLSRRIAEIYRALRSGSAVPELPANARGDARQKDAVYRASKRFAEAEEFWRDYLADEPAAARLPAGVRPAGDGGAAGPWDGLTGPLGMTTRTARIPAAELAAWRRTADTVGTSLPDLLAAAATAFLQHMCAVPEPLHEFTVNHRVGAQRLSLGLLSNRLPVRVEVPPAATLVELAEALAQERRRVLRHAGHDVSLIKRATGHAGSVRSPFGALVNVIPFVEALDLAGSVARFAGGTFGVIDEVMISTYTDGGADSDLFVRFDAPQAHYGDQDVAGLADRFVTFVRAALADPRARLGDVSVLSTAEHHALLAEFAGLEVAPTGLTLTELLERQAAATPDAVAVTFEDTSLTYRELADRSGRLARMLVEGGAGPERFVAVAIPRSLELVVALVAVLKAGAAYVPVDPDYPAARVEFMLADAGPTLLLSVKGTADRLPPTDIPLITVDEAQLTDGPTALAPHSVEHPAYMIYTSGSTGRPKGTVITHAAIVNRLLWMQDRFRLDGTDRVLQKTSASFDVSVWEFFWPLITGAGLVVARPDGHRDPAYLAGLIRRAGVTTLHFVPSMLAEFGNEEEAGACTGLRRVICSGEALPAELAARFHELLGVPLYNLYGPTEAAVDVTEWQYRPGAGTVPIGTPIWNTALYVLDSRLGLVPPGVYGDLYIAGAGLARGYHGRSALTAERFVACPFGPPGRRMYRTGDLARWNGNGELEFAGRADHQVKIRGFRVEPAEIEATLAAHPGVAQAAVLARRGRGADGAAQLVAYIVPTTSGGTRGSGADWDLHAGLDIAELRGFVAARLPAHLVPAAFVPLDRLPLTANGKLDRASLPEPEFTGRAHRPARTSEEHLLATAFGEVLGLSGIGVDDDFFTLGGDSIRAIQVVARARAAGLALSPRTVFECRTVAALAAAATRDTAPAALAELDGGGVGLLPLPPMARLVAERGPGLDRLAQWLVLEVPAETDRDNLTATVRAVLDRHDVLRSRLVDDGLLVHPPGSVDAARIVRRVACPGDWTGDAWQELLRTEAAAATRDIRASDGTMLRLVWFEPDTGGPGRLLVAAHHLVVDGMSWRVLLPDLAEAWRQARTGEAPVLPPVGTSMRRWLRALTDEATRPGRAAEVSLWRDLLAAPAAAVGSRPFDAKTDVTAATETVRVQLPGDLTEAVLTSVPAAYRSGVDDVLLTALVLALARHRRGVTDDATVVRLEGHGRYEELAPGADLSRTAGWFTTVHPVRFDLSGIDVDEAIAGGAAAGDALKRVKEQRRALPDQGIGYTLLRYLNDETAAVLRPYPADEIGFNFLGHFSFDSFDGPEPARGPGWTPAPECAELVAAPDPGMPALSALELDSLVTDTGDGARLTALFTFATGVLSADEVRDLAGTWCAALRGLHTLVTTGAGGLTPSDVAPVPVGQAELDAWQRRFGRVSDVWPLTPLQDGLLFHTMLADTASEAYQTQFVFRLSGPVDPVRLRAAGQALLERHPNLRTAFLSSATGESVQIVVDDVPLPWRQVDLTGDPEAEARLEEILAEERDTRFRPDSPPLLRLTLVTLGPERAELALTAHHVLLDGWSVPLIERELMDLYAADGHDTRPPHPHGYRDFLRWLSRQDAARSAQAWATELAGVAEPTLLAPTARPAGGGSGQVDAALSGEDATRLARRAAEWGVTPNTLVQGAWAVVLAELTGREDVLFGTTVAGRPSELPGVDRMIGLFINTVPVRVRCTPDDRLPQLLDRLQEAQGRLLEHHHLGLADIQRSTGLSALFDTLVVFESFPVDRVGLVAAGASADLAVTGIRPYAPPHYPLTVIAAADPLLRLSFQYQRDAFTHAEVEVIAGRLVRVLRQFAAEPETTVGAIDVLFEAEREQVLHGWNDTAATLPERTVPELIAEQAATTPDAVAVEHDGHRLTYRELDERANRLAHWLIEQGVQPQSRVVVLLPRSLDLVAALLAVWKAGGAYVPVDPEYPAARVRSVVEDSAPVLVLDPRRLAAADLSAQPAHAPRTEAGRHHAAYAIYTSGSTGRPKGVVIEHGALSNLLTGMRDRFSLSPDDRLLAVATVAFDIAALELFLPLLTGARVVLAGKDTITQPSALLDLVQRAGITLMQATPALWQVLVTHAPDCLTGLRVITSGEALPTALAHTLCEHAAEVTNLYGPTEATIYSTAARLEPDTAGMPPSIGGPVANARILILDRTLRPVPPGVTGDLWIAGHGLARGYHGQPGMTAERFVADPFGPPGTRMYRSGDLARWTGTGEVEYLGRSDHQIKLRGFRIEPAEIERTLTGHPAVRQATVIAREDNPDDRQLVAYLVPEPGGAVPPAEQLRTLVAERLPQYMVPAAFVVLAELPLTPNGKLDRLALPRPEFDGDAYQAPRTPREAVLCGLFAEVLGVERVGVDDDFFALGGHSLLATRLVARVRAELGVEVPIRILFTAPTVAELTDRWNEMSASSRKPLRRMSER</sequence>
<dbReference type="CDD" id="cd17646">
    <property type="entry name" value="A_NRPS_AB3403-like"/>
    <property type="match status" value="1"/>
</dbReference>
<dbReference type="Gene3D" id="2.30.38.10">
    <property type="entry name" value="Luciferase, Domain 3"/>
    <property type="match status" value="1"/>
</dbReference>
<dbReference type="InterPro" id="IPR006162">
    <property type="entry name" value="Ppantetheine_attach_site"/>
</dbReference>
<dbReference type="GO" id="GO:0044550">
    <property type="term" value="P:secondary metabolite biosynthetic process"/>
    <property type="evidence" value="ECO:0007669"/>
    <property type="project" value="UniProtKB-ARBA"/>
</dbReference>
<dbReference type="InterPro" id="IPR025110">
    <property type="entry name" value="AMP-bd_C"/>
</dbReference>
<dbReference type="Gene3D" id="3.40.50.980">
    <property type="match status" value="2"/>
</dbReference>
<feature type="compositionally biased region" description="Basic residues" evidence="7">
    <location>
        <begin position="26"/>
        <end position="37"/>
    </location>
</feature>
<dbReference type="EMBL" id="AB366635">
    <property type="protein sequence ID" value="BAH04162.1"/>
    <property type="molecule type" value="Genomic_DNA"/>
</dbReference>
<dbReference type="SUPFAM" id="SSF52777">
    <property type="entry name" value="CoA-dependent acyltransferases"/>
    <property type="match status" value="6"/>
</dbReference>
<dbReference type="Gene3D" id="3.30.559.30">
    <property type="entry name" value="Nonribosomal peptide synthetase, condensation domain"/>
    <property type="match status" value="3"/>
</dbReference>
<evidence type="ECO:0000256" key="1">
    <source>
        <dbReference type="ARBA" id="ARBA00001957"/>
    </source>
</evidence>
<protein>
    <submittedName>
        <fullName evidence="9">TrsJ</fullName>
    </submittedName>
</protein>
<dbReference type="PROSITE" id="PS00455">
    <property type="entry name" value="AMP_BINDING"/>
    <property type="match status" value="1"/>
</dbReference>
<dbReference type="FunFam" id="3.30.300.30:FF:000010">
    <property type="entry name" value="Enterobactin synthetase component F"/>
    <property type="match status" value="1"/>
</dbReference>
<dbReference type="Pfam" id="PF00501">
    <property type="entry name" value="AMP-binding"/>
    <property type="match status" value="2"/>
</dbReference>
<proteinExistence type="inferred from homology"/>
<dbReference type="InterPro" id="IPR036736">
    <property type="entry name" value="ACP-like_sf"/>
</dbReference>
<dbReference type="InterPro" id="IPR010060">
    <property type="entry name" value="NRPS_synth"/>
</dbReference>
<dbReference type="BioCyc" id="MetaCyc:MONOMER-19597"/>
<dbReference type="Pfam" id="PF00668">
    <property type="entry name" value="Condensation"/>
    <property type="match status" value="3"/>
</dbReference>
<evidence type="ECO:0000256" key="7">
    <source>
        <dbReference type="SAM" id="MobiDB-lite"/>
    </source>
</evidence>
<dbReference type="GO" id="GO:0031177">
    <property type="term" value="F:phosphopantetheine binding"/>
    <property type="evidence" value="ECO:0007669"/>
    <property type="project" value="InterPro"/>
</dbReference>
<dbReference type="Gene3D" id="3.40.50.12780">
    <property type="entry name" value="N-terminal domain of ligase-like"/>
    <property type="match status" value="1"/>
</dbReference>
<dbReference type="PROSITE" id="PS50075">
    <property type="entry name" value="CARRIER"/>
    <property type="match status" value="2"/>
</dbReference>
<dbReference type="CDD" id="cd19543">
    <property type="entry name" value="DCL_NRPS"/>
    <property type="match status" value="1"/>
</dbReference>
<dbReference type="GO" id="GO:0003824">
    <property type="term" value="F:catalytic activity"/>
    <property type="evidence" value="ECO:0007669"/>
    <property type="project" value="InterPro"/>
</dbReference>
<dbReference type="PROSITE" id="PS00012">
    <property type="entry name" value="PHOSPHOPANTETHEINE"/>
    <property type="match status" value="2"/>
</dbReference>
<dbReference type="NCBIfam" id="NF003417">
    <property type="entry name" value="PRK04813.1"/>
    <property type="match status" value="2"/>
</dbReference>
<dbReference type="NCBIfam" id="TIGR01733">
    <property type="entry name" value="AA-adenyl-dom"/>
    <property type="match status" value="2"/>
</dbReference>
<feature type="domain" description="Carrier" evidence="8">
    <location>
        <begin position="1079"/>
        <end position="1153"/>
    </location>
</feature>
<dbReference type="FunFam" id="1.10.1200.10:FF:000005">
    <property type="entry name" value="Nonribosomal peptide synthetase 1"/>
    <property type="match status" value="1"/>
</dbReference>
<dbReference type="Pfam" id="PF13193">
    <property type="entry name" value="AMP-binding_C"/>
    <property type="match status" value="2"/>
</dbReference>
<evidence type="ECO:0000259" key="8">
    <source>
        <dbReference type="PROSITE" id="PS50075"/>
    </source>
</evidence>
<comment type="cofactor">
    <cofactor evidence="1">
        <name>pantetheine 4'-phosphate</name>
        <dbReference type="ChEBI" id="CHEBI:47942"/>
    </cofactor>
</comment>
<keyword evidence="3" id="KW-0596">Phosphopantetheine</keyword>
<dbReference type="SMART" id="SM00823">
    <property type="entry name" value="PKS_PP"/>
    <property type="match status" value="2"/>
</dbReference>
<feature type="domain" description="Carrier" evidence="8">
    <location>
        <begin position="2597"/>
        <end position="2672"/>
    </location>
</feature>
<keyword evidence="5" id="KW-0677">Repeat</keyword>
<dbReference type="InterPro" id="IPR023213">
    <property type="entry name" value="CAT-like_dom_sf"/>
</dbReference>
<evidence type="ECO:0000256" key="2">
    <source>
        <dbReference type="ARBA" id="ARBA00006432"/>
    </source>
</evidence>
<dbReference type="PANTHER" id="PTHR45527">
    <property type="entry name" value="NONRIBOSOMAL PEPTIDE SYNTHETASE"/>
    <property type="match status" value="1"/>
</dbReference>
<dbReference type="GO" id="GO:0017000">
    <property type="term" value="P:antibiotic biosynthetic process"/>
    <property type="evidence" value="ECO:0007669"/>
    <property type="project" value="UniProtKB-KW"/>
</dbReference>
<dbReference type="InterPro" id="IPR020806">
    <property type="entry name" value="PKS_PP-bd"/>
</dbReference>
<dbReference type="PANTHER" id="PTHR45527:SF1">
    <property type="entry name" value="FATTY ACID SYNTHASE"/>
    <property type="match status" value="1"/>
</dbReference>
<dbReference type="Gene3D" id="3.40.50.1820">
    <property type="entry name" value="alpha/beta hydrolase"/>
    <property type="match status" value="1"/>
</dbReference>
<dbReference type="InterPro" id="IPR029058">
    <property type="entry name" value="AB_hydrolase_fold"/>
</dbReference>
<dbReference type="Pfam" id="PF00550">
    <property type="entry name" value="PP-binding"/>
    <property type="match status" value="2"/>
</dbReference>
<dbReference type="InterPro" id="IPR010071">
    <property type="entry name" value="AA_adenyl_dom"/>
</dbReference>
<evidence type="ECO:0000256" key="4">
    <source>
        <dbReference type="ARBA" id="ARBA00022553"/>
    </source>
</evidence>
<dbReference type="GO" id="GO:0043041">
    <property type="term" value="P:amino acid activation for nonribosomal peptide biosynthetic process"/>
    <property type="evidence" value="ECO:0007669"/>
    <property type="project" value="TreeGrafter"/>
</dbReference>
<dbReference type="FunFam" id="1.10.1200.10:FF:000016">
    <property type="entry name" value="Non-ribosomal peptide synthase"/>
    <property type="match status" value="1"/>
</dbReference>
<evidence type="ECO:0000256" key="6">
    <source>
        <dbReference type="ARBA" id="ARBA00023194"/>
    </source>
</evidence>
<dbReference type="InterPro" id="IPR020845">
    <property type="entry name" value="AMP-binding_CS"/>
</dbReference>
<dbReference type="InterPro" id="IPR042099">
    <property type="entry name" value="ANL_N_sf"/>
</dbReference>
<dbReference type="InterPro" id="IPR001242">
    <property type="entry name" value="Condensation_dom"/>
</dbReference>
<dbReference type="GO" id="GO:0072330">
    <property type="term" value="P:monocarboxylic acid biosynthetic process"/>
    <property type="evidence" value="ECO:0007669"/>
    <property type="project" value="UniProtKB-ARBA"/>
</dbReference>
<accession>B7X8D7</accession>
<name>B7X8D7_STRTI</name>
<keyword evidence="6" id="KW-0045">Antibiotic biosynthesis</keyword>
<dbReference type="GO" id="GO:0005829">
    <property type="term" value="C:cytosol"/>
    <property type="evidence" value="ECO:0007669"/>
    <property type="project" value="TreeGrafter"/>
</dbReference>
<dbReference type="NCBIfam" id="TIGR01720">
    <property type="entry name" value="NRPS-para261"/>
    <property type="match status" value="1"/>
</dbReference>
<organism evidence="9">
    <name type="scientific">Streptomyces triostinicus</name>
    <dbReference type="NCBI Taxonomy" id="45399"/>
    <lineage>
        <taxon>Bacteria</taxon>
        <taxon>Bacillati</taxon>
        <taxon>Actinomycetota</taxon>
        <taxon>Actinomycetes</taxon>
        <taxon>Kitasatosporales</taxon>
        <taxon>Streptomycetaceae</taxon>
        <taxon>Streptomyces</taxon>
    </lineage>
</organism>
<dbReference type="SUPFAM" id="SSF47336">
    <property type="entry name" value="ACP-like"/>
    <property type="match status" value="2"/>
</dbReference>
<dbReference type="FunFam" id="2.30.38.10:FF:000001">
    <property type="entry name" value="Non-ribosomal peptide synthetase PvdI"/>
    <property type="match status" value="2"/>
</dbReference>
<dbReference type="CDD" id="cd05930">
    <property type="entry name" value="A_NRPS"/>
    <property type="match status" value="1"/>
</dbReference>
<dbReference type="GO" id="GO:0008610">
    <property type="term" value="P:lipid biosynthetic process"/>
    <property type="evidence" value="ECO:0007669"/>
    <property type="project" value="UniProtKB-ARBA"/>
</dbReference>
<dbReference type="FunFam" id="3.40.50.980:FF:000001">
    <property type="entry name" value="Non-ribosomal peptide synthetase"/>
    <property type="match status" value="2"/>
</dbReference>
<evidence type="ECO:0000256" key="5">
    <source>
        <dbReference type="ARBA" id="ARBA00022737"/>
    </source>
</evidence>
<feature type="region of interest" description="Disordered" evidence="7">
    <location>
        <begin position="17"/>
        <end position="37"/>
    </location>
</feature>
<dbReference type="Gene3D" id="3.30.559.10">
    <property type="entry name" value="Chloramphenicol acetyltransferase-like domain"/>
    <property type="match status" value="3"/>
</dbReference>
<dbReference type="FunFam" id="3.40.50.12780:FF:000012">
    <property type="entry name" value="Non-ribosomal peptide synthetase"/>
    <property type="match status" value="2"/>
</dbReference>
<dbReference type="FunFam" id="3.40.50.980:FF:000002">
    <property type="entry name" value="Enterobactin synthetase component F"/>
    <property type="match status" value="1"/>
</dbReference>
<reference evidence="9" key="1">
    <citation type="submission" date="2007-11" db="EMBL/GenBank/DDBJ databases">
        <title>Complete sequence of biosynthetic gene cluster responsible for producing triostin A and evaluation of quinomycin type antibiotics from Streptomyces triostinicus.</title>
        <authorList>
            <person name="Praseuth A."/>
            <person name="Hotta K."/>
            <person name="Oguri H."/>
            <person name="Oikawa H."/>
            <person name="Wang C."/>
            <person name="Watanabe K."/>
        </authorList>
    </citation>
    <scope>NUCLEOTIDE SEQUENCE</scope>
</reference>
<dbReference type="InterPro" id="IPR000873">
    <property type="entry name" value="AMP-dep_synth/lig_dom"/>
</dbReference>
<dbReference type="Gene3D" id="3.30.300.30">
    <property type="match status" value="2"/>
</dbReference>
<dbReference type="FunFam" id="3.30.300.30:FF:000015">
    <property type="entry name" value="Nonribosomal peptide synthase SidD"/>
    <property type="match status" value="1"/>
</dbReference>
<dbReference type="Gene3D" id="1.10.1200.10">
    <property type="entry name" value="ACP-like"/>
    <property type="match status" value="1"/>
</dbReference>